<sequence>MKRFLLATALSWAVFAQGAQAAAIDPALLADHIKVLSSDAFEGRGPATEGEKKTVQYMTEQFKAVGLQPGGDLGKDGKRAWTQDVPLAKFDIEGPVAVGVKVKGQAQAWTQGEQIAIRAAQTGANRVTVKDAPVVFVGYGVKAPERNWDDFKGVDLKGKIALVLVNDPDFETGEGDFGGKAMTYYGRWTYKYEEAARQGAVGFIVIHETAPASYGWATVKNSNTNTVFDIIRADPAKSHAPVEAWVQRDVTVEMFKAAGLDFEALKKQAQTRDFKPVTLSGVTFSADYAVKAEKIVSKNIVGLLPGTTRPNETVIYTAHWDHLGVGLPDAKGDKIYNGALDNASGSSMLIEIARQFAQAPRTARSVVFLSVTAEEKGLLGSEYYAANPLYPLATTVGDINMDGVSAYGPAKDFTTSGDAPLTLQDDLIALAAARGKSYSPDPRPGAGSFFRSDHFPFAKRGVPAISFGAGQDLVDGGKARGEALAKAFVTDRYHQPADEYSPDWNLTGAAQDAALLFDFGQQLANSTTWPEWKAGSEFKAERDKSAGQRK</sequence>
<organism evidence="11 12">
    <name type="scientific">Phenylobacterium conjunctum</name>
    <dbReference type="NCBI Taxonomy" id="1298959"/>
    <lineage>
        <taxon>Bacteria</taxon>
        <taxon>Pseudomonadati</taxon>
        <taxon>Pseudomonadota</taxon>
        <taxon>Alphaproteobacteria</taxon>
        <taxon>Caulobacterales</taxon>
        <taxon>Caulobacteraceae</taxon>
        <taxon>Phenylobacterium</taxon>
    </lineage>
</organism>
<keyword evidence="2" id="KW-0645">Protease</keyword>
<keyword evidence="5" id="KW-0378">Hydrolase</keyword>
<evidence type="ECO:0000256" key="3">
    <source>
        <dbReference type="ARBA" id="ARBA00022723"/>
    </source>
</evidence>
<dbReference type="Pfam" id="PF04389">
    <property type="entry name" value="Peptidase_M28"/>
    <property type="match status" value="1"/>
</dbReference>
<dbReference type="Proteomes" id="UP001597216">
    <property type="component" value="Unassembled WGS sequence"/>
</dbReference>
<protein>
    <submittedName>
        <fullName evidence="11">M28 family metallopeptidase</fullName>
    </submittedName>
</protein>
<dbReference type="InterPro" id="IPR045175">
    <property type="entry name" value="M28_fam"/>
</dbReference>
<dbReference type="CDD" id="cd04821">
    <property type="entry name" value="PA_M28_1_2"/>
    <property type="match status" value="1"/>
</dbReference>
<dbReference type="EMBL" id="JBHTLQ010000023">
    <property type="protein sequence ID" value="MFD1191183.1"/>
    <property type="molecule type" value="Genomic_DNA"/>
</dbReference>
<evidence type="ECO:0000256" key="2">
    <source>
        <dbReference type="ARBA" id="ARBA00022670"/>
    </source>
</evidence>
<keyword evidence="1" id="KW-0031">Aminopeptidase</keyword>
<dbReference type="Gene3D" id="3.40.630.10">
    <property type="entry name" value="Zn peptidases"/>
    <property type="match status" value="1"/>
</dbReference>
<feature type="compositionally biased region" description="Basic and acidic residues" evidence="7">
    <location>
        <begin position="534"/>
        <end position="550"/>
    </location>
</feature>
<accession>A0ABW3T2I6</accession>
<feature type="signal peptide" evidence="8">
    <location>
        <begin position="1"/>
        <end position="21"/>
    </location>
</feature>
<evidence type="ECO:0000259" key="10">
    <source>
        <dbReference type="Pfam" id="PF04389"/>
    </source>
</evidence>
<keyword evidence="12" id="KW-1185">Reference proteome</keyword>
<evidence type="ECO:0000313" key="12">
    <source>
        <dbReference type="Proteomes" id="UP001597216"/>
    </source>
</evidence>
<feature type="domain" description="Peptidase M28" evidence="10">
    <location>
        <begin position="299"/>
        <end position="515"/>
    </location>
</feature>
<feature type="region of interest" description="Disordered" evidence="7">
    <location>
        <begin position="530"/>
        <end position="550"/>
    </location>
</feature>
<dbReference type="Pfam" id="PF02225">
    <property type="entry name" value="PA"/>
    <property type="match status" value="1"/>
</dbReference>
<feature type="domain" description="PA" evidence="9">
    <location>
        <begin position="133"/>
        <end position="217"/>
    </location>
</feature>
<dbReference type="SUPFAM" id="SSF53187">
    <property type="entry name" value="Zn-dependent exopeptidases"/>
    <property type="match status" value="1"/>
</dbReference>
<dbReference type="InterPro" id="IPR003137">
    <property type="entry name" value="PA_domain"/>
</dbReference>
<evidence type="ECO:0000256" key="7">
    <source>
        <dbReference type="SAM" id="MobiDB-lite"/>
    </source>
</evidence>
<comment type="caution">
    <text evidence="11">The sequence shown here is derived from an EMBL/GenBank/DDBJ whole genome shotgun (WGS) entry which is preliminary data.</text>
</comment>
<dbReference type="RefSeq" id="WP_374343146.1">
    <property type="nucleotide sequence ID" value="NZ_JBHTLQ010000023.1"/>
</dbReference>
<dbReference type="PANTHER" id="PTHR12147:SF56">
    <property type="entry name" value="AMINOPEPTIDASE YDR415C-RELATED"/>
    <property type="match status" value="1"/>
</dbReference>
<evidence type="ECO:0000256" key="5">
    <source>
        <dbReference type="ARBA" id="ARBA00022801"/>
    </source>
</evidence>
<evidence type="ECO:0000313" key="11">
    <source>
        <dbReference type="EMBL" id="MFD1191183.1"/>
    </source>
</evidence>
<evidence type="ECO:0000256" key="8">
    <source>
        <dbReference type="SAM" id="SignalP"/>
    </source>
</evidence>
<dbReference type="PANTHER" id="PTHR12147">
    <property type="entry name" value="METALLOPEPTIDASE M28 FAMILY MEMBER"/>
    <property type="match status" value="1"/>
</dbReference>
<dbReference type="InterPro" id="IPR007484">
    <property type="entry name" value="Peptidase_M28"/>
</dbReference>
<keyword evidence="3" id="KW-0479">Metal-binding</keyword>
<gene>
    <name evidence="11" type="ORF">ACFQ27_11385</name>
</gene>
<evidence type="ECO:0000259" key="9">
    <source>
        <dbReference type="Pfam" id="PF02225"/>
    </source>
</evidence>
<feature type="chain" id="PRO_5047344266" evidence="8">
    <location>
        <begin position="22"/>
        <end position="550"/>
    </location>
</feature>
<proteinExistence type="predicted"/>
<evidence type="ECO:0000256" key="4">
    <source>
        <dbReference type="ARBA" id="ARBA00022729"/>
    </source>
</evidence>
<keyword evidence="6" id="KW-0862">Zinc</keyword>
<name>A0ABW3T2I6_9CAUL</name>
<evidence type="ECO:0000256" key="1">
    <source>
        <dbReference type="ARBA" id="ARBA00022438"/>
    </source>
</evidence>
<dbReference type="InterPro" id="IPR046450">
    <property type="entry name" value="PA_dom_sf"/>
</dbReference>
<dbReference type="Gene3D" id="3.50.30.30">
    <property type="match status" value="1"/>
</dbReference>
<evidence type="ECO:0000256" key="6">
    <source>
        <dbReference type="ARBA" id="ARBA00022833"/>
    </source>
</evidence>
<reference evidence="12" key="1">
    <citation type="journal article" date="2019" name="Int. J. Syst. Evol. Microbiol.">
        <title>The Global Catalogue of Microorganisms (GCM) 10K type strain sequencing project: providing services to taxonomists for standard genome sequencing and annotation.</title>
        <authorList>
            <consortium name="The Broad Institute Genomics Platform"/>
            <consortium name="The Broad Institute Genome Sequencing Center for Infectious Disease"/>
            <person name="Wu L."/>
            <person name="Ma J."/>
        </authorList>
    </citation>
    <scope>NUCLEOTIDE SEQUENCE [LARGE SCALE GENOMIC DNA]</scope>
    <source>
        <strain evidence="12">CCUG 55074</strain>
    </source>
</reference>
<dbReference type="CDD" id="cd05660">
    <property type="entry name" value="M28_like_PA"/>
    <property type="match status" value="1"/>
</dbReference>
<dbReference type="SUPFAM" id="SSF52025">
    <property type="entry name" value="PA domain"/>
    <property type="match status" value="1"/>
</dbReference>
<keyword evidence="4 8" id="KW-0732">Signal</keyword>